<feature type="transmembrane region" description="Helical" evidence="6">
    <location>
        <begin position="111"/>
        <end position="128"/>
    </location>
</feature>
<sequence length="481" mass="52212">MATTLLSPARVAAHKFEQHMRQRRMIASIALLLLLEQSLIGVPLLQDWTLSDSAAAQGDVVRQVIILGVLGVLLLAPSQTRPPMSVPTSILLLLGYCLVSVSWAIEPLISLRRLAFTSAVIWILVRSIGDLGAVRTLRLVRAALVGLLLINYVMVMVSSSGVHMAAVTEDTSLVGDWRGITGHKNIAGPACALTVLLFAFDRERLPTWVTGAVLAASLIFLYYTHSKTSIAMLGIAFVVGAAMRFYNPRYRSILLPAVLVLGGLLLGAVVMYFGGVEAILDDPGAFTGRGSVWSLLLEYSSEHLWTGAGYQSFWQIGYSSPIWTLTTNWVARVAGHGHNGYLDTLVTIGLPGLLLALLVLFVWPAIRLLCSINISRSRRALLFAILTFCAGHNMSESTMLDRAAPVQVFLMIAVVLIHRLSDQSAGAHQDLRARVARMAGRNGFTALRNRLTRQTLAPARARRPVSRPQPGPSQDLEDGIA</sequence>
<protein>
    <submittedName>
        <fullName evidence="8">O-antigen ligase</fullName>
    </submittedName>
</protein>
<keyword evidence="9" id="KW-1185">Reference proteome</keyword>
<evidence type="ECO:0000313" key="8">
    <source>
        <dbReference type="EMBL" id="MBB4857248.1"/>
    </source>
</evidence>
<feature type="transmembrane region" description="Helical" evidence="6">
    <location>
        <begin position="140"/>
        <end position="162"/>
    </location>
</feature>
<keyword evidence="8" id="KW-0436">Ligase</keyword>
<feature type="transmembrane region" description="Helical" evidence="6">
    <location>
        <begin position="253"/>
        <end position="273"/>
    </location>
</feature>
<evidence type="ECO:0000256" key="6">
    <source>
        <dbReference type="SAM" id="Phobius"/>
    </source>
</evidence>
<feature type="transmembrane region" description="Helical" evidence="6">
    <location>
        <begin position="229"/>
        <end position="246"/>
    </location>
</feature>
<evidence type="ECO:0000313" key="9">
    <source>
        <dbReference type="Proteomes" id="UP000555448"/>
    </source>
</evidence>
<dbReference type="InterPro" id="IPR051533">
    <property type="entry name" value="WaaL-like"/>
</dbReference>
<evidence type="ECO:0000259" key="7">
    <source>
        <dbReference type="Pfam" id="PF04932"/>
    </source>
</evidence>
<feature type="transmembrane region" description="Helical" evidence="6">
    <location>
        <begin position="182"/>
        <end position="200"/>
    </location>
</feature>
<feature type="transmembrane region" description="Helical" evidence="6">
    <location>
        <begin position="205"/>
        <end position="223"/>
    </location>
</feature>
<dbReference type="GO" id="GO:0016020">
    <property type="term" value="C:membrane"/>
    <property type="evidence" value="ECO:0007669"/>
    <property type="project" value="UniProtKB-SubCell"/>
</dbReference>
<evidence type="ECO:0000256" key="5">
    <source>
        <dbReference type="SAM" id="MobiDB-lite"/>
    </source>
</evidence>
<evidence type="ECO:0000256" key="3">
    <source>
        <dbReference type="ARBA" id="ARBA00022989"/>
    </source>
</evidence>
<keyword evidence="2 6" id="KW-0812">Transmembrane</keyword>
<reference evidence="8 9" key="1">
    <citation type="submission" date="2020-08" db="EMBL/GenBank/DDBJ databases">
        <title>Functional genomics of gut bacteria from endangered species of beetles.</title>
        <authorList>
            <person name="Carlos-Shanley C."/>
        </authorList>
    </citation>
    <scope>NUCLEOTIDE SEQUENCE [LARGE SCALE GENOMIC DNA]</scope>
    <source>
        <strain evidence="8 9">S00245</strain>
    </source>
</reference>
<evidence type="ECO:0000256" key="2">
    <source>
        <dbReference type="ARBA" id="ARBA00022692"/>
    </source>
</evidence>
<dbReference type="PANTHER" id="PTHR37422">
    <property type="entry name" value="TEICHURONIC ACID BIOSYNTHESIS PROTEIN TUAE"/>
    <property type="match status" value="1"/>
</dbReference>
<feature type="transmembrane region" description="Helical" evidence="6">
    <location>
        <begin position="60"/>
        <end position="76"/>
    </location>
</feature>
<feature type="region of interest" description="Disordered" evidence="5">
    <location>
        <begin position="457"/>
        <end position="481"/>
    </location>
</feature>
<accession>A0A7W7K7Y3</accession>
<dbReference type="RefSeq" id="WP_184242548.1">
    <property type="nucleotide sequence ID" value="NZ_JACHLR010000002.1"/>
</dbReference>
<comment type="subcellular location">
    <subcellularLocation>
        <location evidence="1">Membrane</location>
        <topology evidence="1">Multi-pass membrane protein</topology>
    </subcellularLocation>
</comment>
<name>A0A7W7K7Y3_9SPHN</name>
<dbReference type="GO" id="GO:0016874">
    <property type="term" value="F:ligase activity"/>
    <property type="evidence" value="ECO:0007669"/>
    <property type="project" value="UniProtKB-KW"/>
</dbReference>
<feature type="transmembrane region" description="Helical" evidence="6">
    <location>
        <begin position="88"/>
        <end position="105"/>
    </location>
</feature>
<feature type="transmembrane region" description="Helical" evidence="6">
    <location>
        <begin position="348"/>
        <end position="370"/>
    </location>
</feature>
<feature type="transmembrane region" description="Helical" evidence="6">
    <location>
        <begin position="25"/>
        <end position="45"/>
    </location>
</feature>
<comment type="caution">
    <text evidence="8">The sequence shown here is derived from an EMBL/GenBank/DDBJ whole genome shotgun (WGS) entry which is preliminary data.</text>
</comment>
<gene>
    <name evidence="8" type="ORF">HNO88_000555</name>
</gene>
<evidence type="ECO:0000256" key="1">
    <source>
        <dbReference type="ARBA" id="ARBA00004141"/>
    </source>
</evidence>
<dbReference type="Proteomes" id="UP000555448">
    <property type="component" value="Unassembled WGS sequence"/>
</dbReference>
<proteinExistence type="predicted"/>
<feature type="domain" description="O-antigen ligase-related" evidence="7">
    <location>
        <begin position="213"/>
        <end position="356"/>
    </location>
</feature>
<keyword evidence="4 6" id="KW-0472">Membrane</keyword>
<dbReference type="EMBL" id="JACHLR010000002">
    <property type="protein sequence ID" value="MBB4857248.1"/>
    <property type="molecule type" value="Genomic_DNA"/>
</dbReference>
<evidence type="ECO:0000256" key="4">
    <source>
        <dbReference type="ARBA" id="ARBA00023136"/>
    </source>
</evidence>
<dbReference type="PANTHER" id="PTHR37422:SF21">
    <property type="entry name" value="EXOQ-LIKE PROTEIN"/>
    <property type="match status" value="1"/>
</dbReference>
<organism evidence="8 9">
    <name type="scientific">Novosphingobium chloroacetimidivorans</name>
    <dbReference type="NCBI Taxonomy" id="1428314"/>
    <lineage>
        <taxon>Bacteria</taxon>
        <taxon>Pseudomonadati</taxon>
        <taxon>Pseudomonadota</taxon>
        <taxon>Alphaproteobacteria</taxon>
        <taxon>Sphingomonadales</taxon>
        <taxon>Sphingomonadaceae</taxon>
        <taxon>Novosphingobium</taxon>
    </lineage>
</organism>
<dbReference type="Pfam" id="PF04932">
    <property type="entry name" value="Wzy_C"/>
    <property type="match status" value="1"/>
</dbReference>
<dbReference type="InterPro" id="IPR007016">
    <property type="entry name" value="O-antigen_ligase-rel_domated"/>
</dbReference>
<keyword evidence="3 6" id="KW-1133">Transmembrane helix</keyword>
<dbReference type="AlphaFoldDB" id="A0A7W7K7Y3"/>